<name>A0A9P5CKT0_CRYP1</name>
<dbReference type="GO" id="GO:0070522">
    <property type="term" value="C:ERCC4-ERCC1 complex"/>
    <property type="evidence" value="ECO:0007669"/>
    <property type="project" value="TreeGrafter"/>
</dbReference>
<dbReference type="Pfam" id="PF03834">
    <property type="entry name" value="Rad10"/>
    <property type="match status" value="1"/>
</dbReference>
<evidence type="ECO:0000259" key="8">
    <source>
        <dbReference type="Pfam" id="PF03834"/>
    </source>
</evidence>
<dbReference type="GO" id="GO:0000110">
    <property type="term" value="C:nucleotide-excision repair factor 1 complex"/>
    <property type="evidence" value="ECO:0007669"/>
    <property type="project" value="TreeGrafter"/>
</dbReference>
<keyword evidence="10" id="KW-1185">Reference proteome</keyword>
<dbReference type="InterPro" id="IPR003903">
    <property type="entry name" value="UIM_dom"/>
</dbReference>
<dbReference type="Gene3D" id="3.40.50.10130">
    <property type="match status" value="1"/>
</dbReference>
<keyword evidence="6" id="KW-0539">Nucleus</keyword>
<dbReference type="GeneID" id="63834878"/>
<dbReference type="GO" id="GO:0006312">
    <property type="term" value="P:mitotic recombination"/>
    <property type="evidence" value="ECO:0007669"/>
    <property type="project" value="TreeGrafter"/>
</dbReference>
<reference evidence="9" key="1">
    <citation type="journal article" date="2020" name="Phytopathology">
        <title>Genome sequence of the chestnut blight fungus Cryphonectria parasitica EP155: A fundamental resource for an archetypical invasive plant pathogen.</title>
        <authorList>
            <person name="Crouch J.A."/>
            <person name="Dawe A."/>
            <person name="Aerts A."/>
            <person name="Barry K."/>
            <person name="Churchill A.C.L."/>
            <person name="Grimwood J."/>
            <person name="Hillman B."/>
            <person name="Milgroom M.G."/>
            <person name="Pangilinan J."/>
            <person name="Smith M."/>
            <person name="Salamov A."/>
            <person name="Schmutz J."/>
            <person name="Yadav J."/>
            <person name="Grigoriev I.V."/>
            <person name="Nuss D."/>
        </authorList>
    </citation>
    <scope>NUCLEOTIDE SEQUENCE</scope>
    <source>
        <strain evidence="9">EP155</strain>
    </source>
</reference>
<feature type="domain" description="ERCC1-like central" evidence="8">
    <location>
        <begin position="90"/>
        <end position="203"/>
    </location>
</feature>
<dbReference type="InterPro" id="IPR047260">
    <property type="entry name" value="ERCC1-like_central_dom"/>
</dbReference>
<proteinExistence type="inferred from homology"/>
<organism evidence="9 10">
    <name type="scientific">Cryphonectria parasitica (strain ATCC 38755 / EP155)</name>
    <dbReference type="NCBI Taxonomy" id="660469"/>
    <lineage>
        <taxon>Eukaryota</taxon>
        <taxon>Fungi</taxon>
        <taxon>Dikarya</taxon>
        <taxon>Ascomycota</taxon>
        <taxon>Pezizomycotina</taxon>
        <taxon>Sordariomycetes</taxon>
        <taxon>Sordariomycetidae</taxon>
        <taxon>Diaporthales</taxon>
        <taxon>Cryphonectriaceae</taxon>
        <taxon>Cryphonectria-Endothia species complex</taxon>
        <taxon>Cryphonectria</taxon>
    </lineage>
</organism>
<accession>A0A9P5CKT0</accession>
<keyword evidence="5" id="KW-0234">DNA repair</keyword>
<dbReference type="GO" id="GO:0003697">
    <property type="term" value="F:single-stranded DNA binding"/>
    <property type="evidence" value="ECO:0007669"/>
    <property type="project" value="TreeGrafter"/>
</dbReference>
<comment type="caution">
    <text evidence="9">The sequence shown here is derived from an EMBL/GenBank/DDBJ whole genome shotgun (WGS) entry which is preliminary data.</text>
</comment>
<dbReference type="Proteomes" id="UP000803844">
    <property type="component" value="Unassembled WGS sequence"/>
</dbReference>
<dbReference type="GO" id="GO:0006302">
    <property type="term" value="P:double-strand break repair"/>
    <property type="evidence" value="ECO:0007669"/>
    <property type="project" value="UniProtKB-ARBA"/>
</dbReference>
<dbReference type="PANTHER" id="PTHR12749">
    <property type="entry name" value="EXCISION REPAIR CROSS-COMPLEMENTING 1 ERCC1"/>
    <property type="match status" value="1"/>
</dbReference>
<feature type="compositionally biased region" description="Basic and acidic residues" evidence="7">
    <location>
        <begin position="369"/>
        <end position="382"/>
    </location>
</feature>
<evidence type="ECO:0000256" key="7">
    <source>
        <dbReference type="SAM" id="MobiDB-lite"/>
    </source>
</evidence>
<gene>
    <name evidence="9" type="ORF">M406DRAFT_265618</name>
</gene>
<dbReference type="GO" id="GO:0070914">
    <property type="term" value="P:UV-damage excision repair"/>
    <property type="evidence" value="ECO:0007669"/>
    <property type="project" value="TreeGrafter"/>
</dbReference>
<evidence type="ECO:0000313" key="10">
    <source>
        <dbReference type="Proteomes" id="UP000803844"/>
    </source>
</evidence>
<evidence type="ECO:0000256" key="2">
    <source>
        <dbReference type="ARBA" id="ARBA00008283"/>
    </source>
</evidence>
<evidence type="ECO:0000256" key="3">
    <source>
        <dbReference type="ARBA" id="ARBA00022763"/>
    </source>
</evidence>
<sequence length="402" mass="43537">MEDDFGADADFLSAMAASVSSMTPARPSNAASAAAASPVPGSSRVQQPVPRKIQEPTPQRLDRPPPPAAAAQGVKQPTPQALPQRSAGSTILVSPRQKGNPVLACLKSVAWEYSDIPADYGLGLTTCALFLSLKYHRLHPEYIYTRIRNLQGRYNLRVLLAMVDIPNHEDSLRELSKTSLVNNVTLILCWSAAEAARYLELYKSYEHASFAAIKGAQATGYAEKLVEFVTVPRAVNKADAVALVSTFGSLRAAVNADPETIGIISGWGEKKVKSWCDAVEEPFRVKRAAKRGLEQGGDSSRAGRRILEDAVPLGRVPLRDMAGTPESRSRGVPGPDAADEQEAKRARLSRPVQQEEEYDEDAELAAAIEESRRMAEEKKKQQEEEELGGGVAAALARLRQNG</sequence>
<feature type="compositionally biased region" description="Acidic residues" evidence="7">
    <location>
        <begin position="354"/>
        <end position="363"/>
    </location>
</feature>
<dbReference type="InterPro" id="IPR010994">
    <property type="entry name" value="RuvA_2-like"/>
</dbReference>
<dbReference type="PANTHER" id="PTHR12749:SF0">
    <property type="entry name" value="DNA EXCISION REPAIR PROTEIN ERCC-1"/>
    <property type="match status" value="1"/>
</dbReference>
<dbReference type="AlphaFoldDB" id="A0A9P5CKT0"/>
<dbReference type="GO" id="GO:0003684">
    <property type="term" value="F:damaged DNA binding"/>
    <property type="evidence" value="ECO:0007669"/>
    <property type="project" value="InterPro"/>
</dbReference>
<keyword evidence="3" id="KW-0227">DNA damage</keyword>
<dbReference type="RefSeq" id="XP_040772265.1">
    <property type="nucleotide sequence ID" value="XM_040917749.1"/>
</dbReference>
<dbReference type="InterPro" id="IPR004579">
    <property type="entry name" value="ERCC1/RAD10/SWI10"/>
</dbReference>
<dbReference type="Gene3D" id="1.10.150.20">
    <property type="entry name" value="5' to 3' exonuclease, C-terminal subdomain"/>
    <property type="match status" value="1"/>
</dbReference>
<dbReference type="PROSITE" id="PS50330">
    <property type="entry name" value="UIM"/>
    <property type="match status" value="1"/>
</dbReference>
<feature type="compositionally biased region" description="Polar residues" evidence="7">
    <location>
        <begin position="75"/>
        <end position="92"/>
    </location>
</feature>
<evidence type="ECO:0000256" key="6">
    <source>
        <dbReference type="ARBA" id="ARBA00023242"/>
    </source>
</evidence>
<dbReference type="EMBL" id="MU032351">
    <property type="protein sequence ID" value="KAF3761286.1"/>
    <property type="molecule type" value="Genomic_DNA"/>
</dbReference>
<feature type="compositionally biased region" description="Low complexity" evidence="7">
    <location>
        <begin position="392"/>
        <end position="402"/>
    </location>
</feature>
<protein>
    <recommendedName>
        <fullName evidence="8">ERCC1-like central domain-containing protein</fullName>
    </recommendedName>
</protein>
<comment type="subcellular location">
    <subcellularLocation>
        <location evidence="1">Nucleus</location>
    </subcellularLocation>
</comment>
<dbReference type="NCBIfam" id="TIGR00597">
    <property type="entry name" value="rad10"/>
    <property type="match status" value="1"/>
</dbReference>
<evidence type="ECO:0000256" key="4">
    <source>
        <dbReference type="ARBA" id="ARBA00023125"/>
    </source>
</evidence>
<dbReference type="SUPFAM" id="SSF52980">
    <property type="entry name" value="Restriction endonuclease-like"/>
    <property type="match status" value="1"/>
</dbReference>
<dbReference type="OrthoDB" id="10262814at2759"/>
<keyword evidence="4" id="KW-0238">DNA-binding</keyword>
<dbReference type="Pfam" id="PF14520">
    <property type="entry name" value="HHH_5"/>
    <property type="match status" value="1"/>
</dbReference>
<dbReference type="SUPFAM" id="SSF47781">
    <property type="entry name" value="RuvA domain 2-like"/>
    <property type="match status" value="1"/>
</dbReference>
<dbReference type="FunFam" id="3.40.50.10130:FF:000001">
    <property type="entry name" value="DNA excision repair protein ERCC-1"/>
    <property type="match status" value="1"/>
</dbReference>
<feature type="compositionally biased region" description="Low complexity" evidence="7">
    <location>
        <begin position="24"/>
        <end position="43"/>
    </location>
</feature>
<comment type="similarity">
    <text evidence="2">Belongs to the ERCC1/RAD10/SWI10 family.</text>
</comment>
<dbReference type="InterPro" id="IPR011335">
    <property type="entry name" value="Restrct_endonuc-II-like"/>
</dbReference>
<feature type="region of interest" description="Disordered" evidence="7">
    <location>
        <begin position="18"/>
        <end position="93"/>
    </location>
</feature>
<evidence type="ECO:0000313" key="9">
    <source>
        <dbReference type="EMBL" id="KAF3761286.1"/>
    </source>
</evidence>
<evidence type="ECO:0000256" key="1">
    <source>
        <dbReference type="ARBA" id="ARBA00004123"/>
    </source>
</evidence>
<feature type="region of interest" description="Disordered" evidence="7">
    <location>
        <begin position="315"/>
        <end position="402"/>
    </location>
</feature>
<evidence type="ECO:0000256" key="5">
    <source>
        <dbReference type="ARBA" id="ARBA00023204"/>
    </source>
</evidence>
<dbReference type="CDD" id="cd22325">
    <property type="entry name" value="ERCC1_C-like"/>
    <property type="match status" value="1"/>
</dbReference>